<dbReference type="RefSeq" id="WP_036064680.1">
    <property type="nucleotide sequence ID" value="NZ_AODM01000058.1"/>
</dbReference>
<organism evidence="1 2">
    <name type="scientific">Listeria fleischmannii FSL S10-1203</name>
    <dbReference type="NCBI Taxonomy" id="1265822"/>
    <lineage>
        <taxon>Bacteria</taxon>
        <taxon>Bacillati</taxon>
        <taxon>Bacillota</taxon>
        <taxon>Bacilli</taxon>
        <taxon>Bacillales</taxon>
        <taxon>Listeriaceae</taxon>
        <taxon>Listeria</taxon>
    </lineage>
</organism>
<dbReference type="PATRIC" id="fig|1265822.4.peg.3467"/>
<reference evidence="1 2" key="1">
    <citation type="submission" date="2012-12" db="EMBL/GenBank/DDBJ databases">
        <title>Novel taxa of Listeriaceae from agricultural environments in the United States.</title>
        <authorList>
            <person name="den Bakker H.C."/>
            <person name="Allred A."/>
            <person name="Warchocki S."/>
            <person name="Wright E.M."/>
            <person name="Burrell A."/>
            <person name="Nightingale K.K."/>
            <person name="Kephart D."/>
            <person name="Wiedmann M."/>
        </authorList>
    </citation>
    <scope>NUCLEOTIDE SEQUENCE [LARGE SCALE GENOMIC DNA]</scope>
    <source>
        <strain evidence="1 2">FSL S10-1203</strain>
    </source>
</reference>
<proteinExistence type="predicted"/>
<gene>
    <name evidence="1" type="ORF">MCOL2_17057</name>
</gene>
<dbReference type="AlphaFoldDB" id="W7DGW0"/>
<accession>W7DGW0</accession>
<evidence type="ECO:0000313" key="1">
    <source>
        <dbReference type="EMBL" id="EUJ48675.1"/>
    </source>
</evidence>
<evidence type="ECO:0000313" key="2">
    <source>
        <dbReference type="Proteomes" id="UP000019241"/>
    </source>
</evidence>
<dbReference type="EMBL" id="AODM01000058">
    <property type="protein sequence ID" value="EUJ48675.1"/>
    <property type="molecule type" value="Genomic_DNA"/>
</dbReference>
<sequence length="111" mass="12975">MQSINTQMRKLGFLVGIPYLVFTLDIGKRTMLVVEGSRVQKRKTPTGKKISPVMGISYTFYKINYDERYNQKIKKVVLYCEHVSSAEVLHKATQKVLYIQKQQQKYREKAV</sequence>
<dbReference type="Proteomes" id="UP000019241">
    <property type="component" value="Unassembled WGS sequence"/>
</dbReference>
<name>W7DGW0_9LIST</name>
<comment type="caution">
    <text evidence="1">The sequence shown here is derived from an EMBL/GenBank/DDBJ whole genome shotgun (WGS) entry which is preliminary data.</text>
</comment>
<protein>
    <submittedName>
        <fullName evidence="1">Uncharacterized protein</fullName>
    </submittedName>
</protein>